<accession>A0A3B0XJB9</accession>
<sequence length="93" mass="10384">MNKSISILMKVIIFGALTGVGILYVINRSPVESMGSYEKQEMVKPNKSRSIIDNFFSPESKSRRNAGENDDISLMGSSGRYDEVRIGKAHKEE</sequence>
<keyword evidence="2" id="KW-0472">Membrane</keyword>
<dbReference type="AlphaFoldDB" id="A0A3B0XJB9"/>
<feature type="transmembrane region" description="Helical" evidence="2">
    <location>
        <begin position="7"/>
        <end position="26"/>
    </location>
</feature>
<keyword evidence="2" id="KW-1133">Transmembrane helix</keyword>
<proteinExistence type="predicted"/>
<name>A0A3B0XJB9_9ZZZZ</name>
<reference evidence="3" key="1">
    <citation type="submission" date="2018-06" db="EMBL/GenBank/DDBJ databases">
        <authorList>
            <person name="Zhirakovskaya E."/>
        </authorList>
    </citation>
    <scope>NUCLEOTIDE SEQUENCE</scope>
</reference>
<evidence type="ECO:0000256" key="1">
    <source>
        <dbReference type="SAM" id="MobiDB-lite"/>
    </source>
</evidence>
<dbReference type="EMBL" id="UOFH01000297">
    <property type="protein sequence ID" value="VAW64770.1"/>
    <property type="molecule type" value="Genomic_DNA"/>
</dbReference>
<feature type="region of interest" description="Disordered" evidence="1">
    <location>
        <begin position="55"/>
        <end position="77"/>
    </location>
</feature>
<gene>
    <name evidence="3" type="ORF">MNBD_GAMMA08-441</name>
</gene>
<protein>
    <submittedName>
        <fullName evidence="3">Uncharacterized protein</fullName>
    </submittedName>
</protein>
<keyword evidence="2" id="KW-0812">Transmembrane</keyword>
<evidence type="ECO:0000313" key="3">
    <source>
        <dbReference type="EMBL" id="VAW64770.1"/>
    </source>
</evidence>
<organism evidence="3">
    <name type="scientific">hydrothermal vent metagenome</name>
    <dbReference type="NCBI Taxonomy" id="652676"/>
    <lineage>
        <taxon>unclassified sequences</taxon>
        <taxon>metagenomes</taxon>
        <taxon>ecological metagenomes</taxon>
    </lineage>
</organism>
<evidence type="ECO:0000256" key="2">
    <source>
        <dbReference type="SAM" id="Phobius"/>
    </source>
</evidence>